<gene>
    <name evidence="1" type="ORF">EHF44_16605</name>
</gene>
<name>A0A3G8H371_9BURK</name>
<dbReference type="AlphaFoldDB" id="A0A3G8H371"/>
<sequence length="317" mass="34558">MTQKTNDGEWTAEKVPMEAVEAFNEHWCCNAVYDWPESSIAKCKAGIAAAVNAMADETAYLLAGKNGERLLESVAQFRSAASADKAQDQRDIDAREALQRKHGTLATVEDAAAHIERKAETHANDLGYGVGGTLCFGRQEEMDHYTTLTELAEELRILARPAQEALSSAISWSGFNLHGNEASVREARRLIDRSDRLEQLEKEISARNAAPEALGAAKGVELVGALEEARRELHACQAVIHLAGGFDPAYVKGAQAAIQRADAILAKAKGEQSGSVHERDAARWRMHVRMMLRKHGAIEVRETIDAVDHAIAAKEQA</sequence>
<dbReference type="EMBL" id="CP033969">
    <property type="protein sequence ID" value="AZG14908.1"/>
    <property type="molecule type" value="Genomic_DNA"/>
</dbReference>
<protein>
    <submittedName>
        <fullName evidence="1">Uncharacterized protein</fullName>
    </submittedName>
</protein>
<dbReference type="KEGG" id="cpau:EHF44_16605"/>
<evidence type="ECO:0000313" key="2">
    <source>
        <dbReference type="Proteomes" id="UP000270411"/>
    </source>
</evidence>
<evidence type="ECO:0000313" key="1">
    <source>
        <dbReference type="EMBL" id="AZG14908.1"/>
    </source>
</evidence>
<dbReference type="Proteomes" id="UP000270411">
    <property type="component" value="Chromosome 1"/>
</dbReference>
<dbReference type="OrthoDB" id="9805504at2"/>
<organism evidence="1 2">
    <name type="scientific">Cupriavidus pauculus</name>
    <dbReference type="NCBI Taxonomy" id="82633"/>
    <lineage>
        <taxon>Bacteria</taxon>
        <taxon>Pseudomonadati</taxon>
        <taxon>Pseudomonadota</taxon>
        <taxon>Betaproteobacteria</taxon>
        <taxon>Burkholderiales</taxon>
        <taxon>Burkholderiaceae</taxon>
        <taxon>Cupriavidus</taxon>
    </lineage>
</organism>
<reference evidence="2" key="1">
    <citation type="submission" date="2018-11" db="EMBL/GenBank/DDBJ databases">
        <title>FDA dAtabase for Regulatory Grade micrObial Sequences (FDA-ARGOS): Supporting development and validation of Infectious Disease Dx tests.</title>
        <authorList>
            <person name="Goldberg B."/>
            <person name="Campos J."/>
            <person name="Tallon L."/>
            <person name="Sadzewicz L."/>
            <person name="Zhao X."/>
            <person name="Vavikolanu K."/>
            <person name="Mehta A."/>
            <person name="Aluvathingal J."/>
            <person name="Nadendla S."/>
            <person name="Geyer C."/>
            <person name="Nandy P."/>
            <person name="Yan Y."/>
            <person name="Sichtig H."/>
        </authorList>
    </citation>
    <scope>NUCLEOTIDE SEQUENCE [LARGE SCALE GENOMIC DNA]</scope>
    <source>
        <strain evidence="2">FDAARGOS_614</strain>
    </source>
</reference>
<dbReference type="RefSeq" id="WP_124684660.1">
    <property type="nucleotide sequence ID" value="NZ_CP033969.1"/>
</dbReference>
<proteinExistence type="predicted"/>
<accession>A0A3G8H371</accession>